<dbReference type="InterPro" id="IPR023772">
    <property type="entry name" value="DNA-bd_HTH_TetR-type_CS"/>
</dbReference>
<geneLocation type="plasmid" evidence="11">
    <name>pEM01</name>
</geneLocation>
<dbReference type="KEGG" id="ege:EM595_p0486"/>
<keyword evidence="11" id="KW-1185">Reference proteome</keyword>
<dbReference type="NCBIfam" id="NF001978">
    <property type="entry name" value="PRK00767.1"/>
    <property type="match status" value="1"/>
</dbReference>
<comment type="function">
    <text evidence="7">Repressor involved in choline regulation of the bet genes.</text>
</comment>
<dbReference type="PANTHER" id="PTHR30055">
    <property type="entry name" value="HTH-TYPE TRANSCRIPTIONAL REGULATOR RUTR"/>
    <property type="match status" value="1"/>
</dbReference>
<dbReference type="InterPro" id="IPR039538">
    <property type="entry name" value="BetI_C"/>
</dbReference>
<dbReference type="PANTHER" id="PTHR30055:SF234">
    <property type="entry name" value="HTH-TYPE TRANSCRIPTIONAL REGULATOR BETI"/>
    <property type="match status" value="1"/>
</dbReference>
<dbReference type="RefSeq" id="WP_067436795.1">
    <property type="nucleotide sequence ID" value="NZ_LN907828.1"/>
</dbReference>
<dbReference type="InterPro" id="IPR050109">
    <property type="entry name" value="HTH-type_TetR-like_transc_reg"/>
</dbReference>
<dbReference type="InterPro" id="IPR036271">
    <property type="entry name" value="Tet_transcr_reg_TetR-rel_C_sf"/>
</dbReference>
<accession>A0A0U5LBR4</accession>
<dbReference type="InterPro" id="IPR009057">
    <property type="entry name" value="Homeodomain-like_sf"/>
</dbReference>
<name>A0A0U5LBR4_9GAMM</name>
<evidence type="ECO:0000256" key="2">
    <source>
        <dbReference type="ARBA" id="ARBA00022491"/>
    </source>
</evidence>
<evidence type="ECO:0000256" key="7">
    <source>
        <dbReference type="HAMAP-Rule" id="MF_00768"/>
    </source>
</evidence>
<keyword evidence="2 7" id="KW-0678">Repressor</keyword>
<dbReference type="PROSITE" id="PS01081">
    <property type="entry name" value="HTH_TETR_1"/>
    <property type="match status" value="1"/>
</dbReference>
<sequence length="198" mass="22250">MPKVGMQPIRRRQLIDATLSTINEVGLNDATIAQIARRAGVSTGIISHYFKDKNGLLEATMRDVTRQLRDAVAARLKPLADASTEARLHAIVEGNFDETQVHKAAMKAWLDFWSSSMHQPQLNRLERVSSSRLFSSLAAEFRREMPRDKARLAAHGLAALIDGLWLRAALSRKPFDPEVARTLTTQFIHQQLADDQNR</sequence>
<evidence type="ECO:0000313" key="11">
    <source>
        <dbReference type="Proteomes" id="UP000059419"/>
    </source>
</evidence>
<evidence type="ECO:0000256" key="6">
    <source>
        <dbReference type="ARBA" id="ARBA00024936"/>
    </source>
</evidence>
<reference evidence="11" key="1">
    <citation type="submission" date="2015-11" db="EMBL/GenBank/DDBJ databases">
        <authorList>
            <person name="Blom J."/>
        </authorList>
    </citation>
    <scope>NUCLEOTIDE SEQUENCE [LARGE SCALE GENOMIC DNA]</scope>
    <source>
        <plasmid evidence="11">pEM01</plasmid>
    </source>
</reference>
<dbReference type="GO" id="GO:0003700">
    <property type="term" value="F:DNA-binding transcription factor activity"/>
    <property type="evidence" value="ECO:0007669"/>
    <property type="project" value="UniProtKB-UniRule"/>
</dbReference>
<dbReference type="GO" id="GO:0000976">
    <property type="term" value="F:transcription cis-regulatory region binding"/>
    <property type="evidence" value="ECO:0007669"/>
    <property type="project" value="TreeGrafter"/>
</dbReference>
<dbReference type="Gene3D" id="1.10.357.10">
    <property type="entry name" value="Tetracycline Repressor, domain 2"/>
    <property type="match status" value="1"/>
</dbReference>
<gene>
    <name evidence="7 10" type="primary">betI</name>
    <name evidence="10" type="ORF">EM595_p0486</name>
</gene>
<dbReference type="UniPathway" id="UPA00529"/>
<dbReference type="Pfam" id="PF00440">
    <property type="entry name" value="TetR_N"/>
    <property type="match status" value="1"/>
</dbReference>
<evidence type="ECO:0000256" key="4">
    <source>
        <dbReference type="ARBA" id="ARBA00023125"/>
    </source>
</evidence>
<dbReference type="SUPFAM" id="SSF46689">
    <property type="entry name" value="Homeodomain-like"/>
    <property type="match status" value="1"/>
</dbReference>
<evidence type="ECO:0000256" key="8">
    <source>
        <dbReference type="PROSITE-ProRule" id="PRU00335"/>
    </source>
</evidence>
<dbReference type="InterPro" id="IPR017757">
    <property type="entry name" value="Tscrpt_rep_BetI"/>
</dbReference>
<dbReference type="NCBIfam" id="TIGR03384">
    <property type="entry name" value="betaine_BetI"/>
    <property type="match status" value="1"/>
</dbReference>
<evidence type="ECO:0000256" key="5">
    <source>
        <dbReference type="ARBA" id="ARBA00023163"/>
    </source>
</evidence>
<dbReference type="PATRIC" id="fig|1619313.3.peg.4115"/>
<evidence type="ECO:0000259" key="9">
    <source>
        <dbReference type="PROSITE" id="PS50977"/>
    </source>
</evidence>
<protein>
    <recommendedName>
        <fullName evidence="7">HTH-type transcriptional regulator BetI</fullName>
    </recommendedName>
</protein>
<keyword evidence="5 7" id="KW-0804">Transcription</keyword>
<organism evidence="10 11">
    <name type="scientific">Duffyella gerundensis</name>
    <dbReference type="NCBI Taxonomy" id="1619313"/>
    <lineage>
        <taxon>Bacteria</taxon>
        <taxon>Pseudomonadati</taxon>
        <taxon>Pseudomonadota</taxon>
        <taxon>Gammaproteobacteria</taxon>
        <taxon>Enterobacterales</taxon>
        <taxon>Erwiniaceae</taxon>
        <taxon>Duffyella</taxon>
    </lineage>
</organism>
<evidence type="ECO:0000256" key="1">
    <source>
        <dbReference type="ARBA" id="ARBA00004719"/>
    </source>
</evidence>
<dbReference type="OrthoDB" id="7618612at2"/>
<comment type="function">
    <text evidence="6">Repressor involved in the biosynthesis of the osmoprotectant glycine betaine. It represses transcription of the choline transporter BetT and the genes of BetAB involved in the synthesis of glycine betaine.</text>
</comment>
<dbReference type="SUPFAM" id="SSF48498">
    <property type="entry name" value="Tetracyclin repressor-like, C-terminal domain"/>
    <property type="match status" value="1"/>
</dbReference>
<dbReference type="EMBL" id="LN907828">
    <property type="protein sequence ID" value="CUU26182.1"/>
    <property type="molecule type" value="Genomic_DNA"/>
</dbReference>
<dbReference type="Pfam" id="PF13977">
    <property type="entry name" value="TetR_C_6"/>
    <property type="match status" value="1"/>
</dbReference>
<evidence type="ECO:0000256" key="3">
    <source>
        <dbReference type="ARBA" id="ARBA00023015"/>
    </source>
</evidence>
<proteinExistence type="inferred from homology"/>
<dbReference type="GO" id="GO:0019285">
    <property type="term" value="P:glycine betaine biosynthetic process from choline"/>
    <property type="evidence" value="ECO:0007669"/>
    <property type="project" value="UniProtKB-UniRule"/>
</dbReference>
<keyword evidence="3 7" id="KW-0805">Transcription regulation</keyword>
<comment type="pathway">
    <text evidence="1 7">Amine and polyamine biosynthesis; betaine biosynthesis via choline pathway [regulation].</text>
</comment>
<dbReference type="PROSITE" id="PS50977">
    <property type="entry name" value="HTH_TETR_2"/>
    <property type="match status" value="1"/>
</dbReference>
<dbReference type="PRINTS" id="PR00455">
    <property type="entry name" value="HTHTETR"/>
</dbReference>
<dbReference type="HAMAP" id="MF_00768">
    <property type="entry name" value="HTH_type_BetI"/>
    <property type="match status" value="1"/>
</dbReference>
<dbReference type="Proteomes" id="UP000059419">
    <property type="component" value="Plasmid pEM01"/>
</dbReference>
<feature type="domain" description="HTH tetR-type" evidence="9">
    <location>
        <begin position="8"/>
        <end position="68"/>
    </location>
</feature>
<dbReference type="AlphaFoldDB" id="A0A0U5LBR4"/>
<dbReference type="InterPro" id="IPR001647">
    <property type="entry name" value="HTH_TetR"/>
</dbReference>
<evidence type="ECO:0000313" key="10">
    <source>
        <dbReference type="EMBL" id="CUU26182.1"/>
    </source>
</evidence>
<dbReference type="GO" id="GO:0045892">
    <property type="term" value="P:negative regulation of DNA-templated transcription"/>
    <property type="evidence" value="ECO:0007669"/>
    <property type="project" value="UniProtKB-UniRule"/>
</dbReference>
<keyword evidence="4 7" id="KW-0238">DNA-binding</keyword>
<feature type="DNA-binding region" description="H-T-H motif" evidence="7 8">
    <location>
        <begin position="31"/>
        <end position="50"/>
    </location>
</feature>